<evidence type="ECO:0000313" key="2">
    <source>
        <dbReference type="Proteomes" id="UP000504634"/>
    </source>
</evidence>
<gene>
    <name evidence="3" type="primary">LOC115622631</name>
</gene>
<dbReference type="CTD" id="34833"/>
<dbReference type="GeneID" id="115622631"/>
<protein>
    <submittedName>
        <fullName evidence="3">Uncharacterized protein LOC115622631</fullName>
    </submittedName>
</protein>
<dbReference type="Proteomes" id="UP000504634">
    <property type="component" value="Unplaced"/>
</dbReference>
<evidence type="ECO:0000256" key="1">
    <source>
        <dbReference type="SAM" id="MobiDB-lite"/>
    </source>
</evidence>
<dbReference type="OrthoDB" id="7990365at2759"/>
<feature type="region of interest" description="Disordered" evidence="1">
    <location>
        <begin position="1240"/>
        <end position="1267"/>
    </location>
</feature>
<evidence type="ECO:0000313" key="3">
    <source>
        <dbReference type="RefSeq" id="XP_030372497.1"/>
    </source>
</evidence>
<feature type="compositionally biased region" description="Polar residues" evidence="1">
    <location>
        <begin position="11"/>
        <end position="20"/>
    </location>
</feature>
<keyword evidence="2" id="KW-1185">Reference proteome</keyword>
<reference evidence="3" key="1">
    <citation type="submission" date="2025-08" db="UniProtKB">
        <authorList>
            <consortium name="RefSeq"/>
        </authorList>
    </citation>
    <scope>IDENTIFICATION</scope>
    <source>
        <strain evidence="3">11010-0011.00</strain>
        <tissue evidence="3">Whole body</tissue>
    </source>
</reference>
<organism evidence="2 3">
    <name type="scientific">Drosophila lebanonensis</name>
    <name type="common">Fruit fly</name>
    <name type="synonym">Scaptodrosophila lebanonensis</name>
    <dbReference type="NCBI Taxonomy" id="7225"/>
    <lineage>
        <taxon>Eukaryota</taxon>
        <taxon>Metazoa</taxon>
        <taxon>Ecdysozoa</taxon>
        <taxon>Arthropoda</taxon>
        <taxon>Hexapoda</taxon>
        <taxon>Insecta</taxon>
        <taxon>Pterygota</taxon>
        <taxon>Neoptera</taxon>
        <taxon>Endopterygota</taxon>
        <taxon>Diptera</taxon>
        <taxon>Brachycera</taxon>
        <taxon>Muscomorpha</taxon>
        <taxon>Ephydroidea</taxon>
        <taxon>Drosophilidae</taxon>
        <taxon>Scaptodrosophila</taxon>
    </lineage>
</organism>
<feature type="region of interest" description="Disordered" evidence="1">
    <location>
        <begin position="1551"/>
        <end position="1578"/>
    </location>
</feature>
<dbReference type="RefSeq" id="XP_030372497.1">
    <property type="nucleotide sequence ID" value="XM_030516637.1"/>
</dbReference>
<feature type="compositionally biased region" description="Basic and acidic residues" evidence="1">
    <location>
        <begin position="1551"/>
        <end position="1566"/>
    </location>
</feature>
<name>A0A6J2TC07_DROLE</name>
<feature type="region of interest" description="Disordered" evidence="1">
    <location>
        <begin position="140"/>
        <end position="170"/>
    </location>
</feature>
<feature type="region of interest" description="Disordered" evidence="1">
    <location>
        <begin position="914"/>
        <end position="949"/>
    </location>
</feature>
<sequence>MSRASGLKSGTARTSRSNKTNRSILQPSYQIYCVNFYDNGLNAVRDEFVKRVKDGLRRSVFVIDLETEVQEAILFNDISRRSSKFKKPSFIPEEPLDLALLRIRNCLDDYEKVSRQIEAELQFDIYQYWIKNMPADLKDRFEPKKEPKKSKGGTDTRRGSQKTAKGTKSKENTITDDYTLGEIMCFGMMSKEHNKVGKGNPLSKRTYIKDEPLNSKIIIAIIGNLDNMNNDFYKKLIDNRQPLRAIIHFLPEDCAYDHLVPRPRREKFLQDIVEKIQRDIHSLRKRSATKPVGIFQQQLPQMSMCLAAKYSDDIFDQLSWYLYDVHTLREQYVDYYIKPYHEINVKMNPATNLFDNFHMAESLSIQGHYLKAPVPNAYNDDTTVYMYMESLMSTFGNPRELMTEMEVLLLANPSPSVQTKVLDKIKVYANAFKSILKLSKTERLFVEEANPLLHNIISYMDHTFMRNIYHACLEYNILRRYFTSGYIIDSLKYEPYNGEAEPRFLPKYAKLLLTNDAVDQRIIELIDEYDDYTIEVVHPNVRLYTFKRALNEVFEYQKQIVIPTRLCFRDFTLYEMEQFLRDLVTPEMFQEEVEAAQANANILTQNLSVATLAASEFEAFQFRFKDGQAIKIDINFFVRPNSLKARKIAELQQQTTQNQTQSTTKSHSIETVPYYKTHRADESILTSRGNNVERKYDYIGLGPEHPMLYGYNLDDTRQTIKVKTSKYYFEEGLIELYEEKWNFRQMNKCLTLQIDGQKLHFANVKGDATIVEPNVRLESENGVSLRVFPTSKECAKVLLNYPNGLSVYCHDTHAEQLWNLQENELDERRRICTPYGCTIVFFSNDDMVLIMRYNGEVYRLYNYLEPDKEEEEDLSSEFINACSTNSAYSSYQPLATSTADTTDPVRRAKPRTTRIFGGASDGTEPSKHSLLQRRASKTGAGGKGAGRKARQARNNQAAALFASIDCELNFLKFITALYNINYLSLKLTTSMGSTVHVQKNGKIVCGKPFLNTEWHDYYANESYSMREDGVRMLWKADEMRCYHSDGTVITSTVSVGWDAGVLGDEFDKDITQSSSHEGHKAAKVTSPRDDSIHSQTIYINAPTGTPFSLISRTSVEGENVSRGDSVSSIKAKEKGGGIDDYLVSEFEEESITHDMSFITYTADSYLIQHKLYAGIYFNFTHINPVDLRLETEVFAADDLHIRITQVSPYEVITLDGGMGGQSLLSVIPSDAFLHQPVREPTLSSEADPDEWTQPKMSPVGRTRSAQAPQDRTIVEIDGHNLRMTINQADVLLKTQLRKFGCDENALIVHDELQLSISFEQSLSTTFRSWVETLDRFINCHCPKLKTKYFVEFSGYDCKQKGFELFRKVPPLSNYNFCAGNYLIDIDQLRTINDKMSNKFEWFEKDMQKYPRFPLQRKVSEIVDFPSVLSTKVFVEIPAQLANTDRIHQFADPFTKINFRKLKNRFNEAVLFHLHPRLRSLLHQEISKRSWKNHLRDHKRRLILEQQRLSLYMAMLKHKVYPNYFQFKDQFYYHVRNIDFFEFMASKCSEKANPDRYQEQEPQKEEQPTEMESSARGRKLRKKCLCPKYIKSLQ</sequence>
<feature type="region of interest" description="Disordered" evidence="1">
    <location>
        <begin position="1"/>
        <end position="20"/>
    </location>
</feature>
<proteinExistence type="predicted"/>
<accession>A0A6J2TC07</accession>